<proteinExistence type="predicted"/>
<feature type="region of interest" description="Disordered" evidence="1">
    <location>
        <begin position="32"/>
        <end position="51"/>
    </location>
</feature>
<dbReference type="EMBL" id="JAQQBS010001422">
    <property type="protein sequence ID" value="KAK0165547.1"/>
    <property type="molecule type" value="Genomic_DNA"/>
</dbReference>
<keyword evidence="3" id="KW-1185">Reference proteome</keyword>
<sequence length="123" mass="14206">MPRAQPSNQQRPMDPGYRMCVMHVWRLSATPDFGGHSDNPSDRDSAESIDLESWDDTFEDDDENHYCKFTSGRPIPRVDNFMENVVARYTDKEFQENFQTITNLFGVGKATAWRTVLKVAIAW</sequence>
<name>A0AA39F9P5_9HYME</name>
<protein>
    <submittedName>
        <fullName evidence="2">Uncharacterized protein</fullName>
    </submittedName>
</protein>
<dbReference type="Proteomes" id="UP001168990">
    <property type="component" value="Unassembled WGS sequence"/>
</dbReference>
<organism evidence="2 3">
    <name type="scientific">Microctonus aethiopoides</name>
    <dbReference type="NCBI Taxonomy" id="144406"/>
    <lineage>
        <taxon>Eukaryota</taxon>
        <taxon>Metazoa</taxon>
        <taxon>Ecdysozoa</taxon>
        <taxon>Arthropoda</taxon>
        <taxon>Hexapoda</taxon>
        <taxon>Insecta</taxon>
        <taxon>Pterygota</taxon>
        <taxon>Neoptera</taxon>
        <taxon>Endopterygota</taxon>
        <taxon>Hymenoptera</taxon>
        <taxon>Apocrita</taxon>
        <taxon>Ichneumonoidea</taxon>
        <taxon>Braconidae</taxon>
        <taxon>Euphorinae</taxon>
        <taxon>Microctonus</taxon>
    </lineage>
</organism>
<evidence type="ECO:0000313" key="3">
    <source>
        <dbReference type="Proteomes" id="UP001168990"/>
    </source>
</evidence>
<evidence type="ECO:0000313" key="2">
    <source>
        <dbReference type="EMBL" id="KAK0165547.1"/>
    </source>
</evidence>
<accession>A0AA39F9P5</accession>
<reference evidence="2" key="2">
    <citation type="submission" date="2023-03" db="EMBL/GenBank/DDBJ databases">
        <authorList>
            <person name="Inwood S.N."/>
            <person name="Skelly J.G."/>
            <person name="Guhlin J."/>
            <person name="Harrop T.W.R."/>
            <person name="Goldson S.G."/>
            <person name="Dearden P.K."/>
        </authorList>
    </citation>
    <scope>NUCLEOTIDE SEQUENCE</scope>
    <source>
        <strain evidence="2">Irish</strain>
        <tissue evidence="2">Whole body</tissue>
    </source>
</reference>
<dbReference type="AlphaFoldDB" id="A0AA39F9P5"/>
<gene>
    <name evidence="2" type="ORF">PV328_004054</name>
</gene>
<comment type="caution">
    <text evidence="2">The sequence shown here is derived from an EMBL/GenBank/DDBJ whole genome shotgun (WGS) entry which is preliminary data.</text>
</comment>
<reference evidence="2" key="1">
    <citation type="journal article" date="2023" name="bioRxiv">
        <title>Scaffold-level genome assemblies of two parasitoid biocontrol wasps reveal the parthenogenesis mechanism and an associated novel virus.</title>
        <authorList>
            <person name="Inwood S."/>
            <person name="Skelly J."/>
            <person name="Guhlin J."/>
            <person name="Harrop T."/>
            <person name="Goldson S."/>
            <person name="Dearden P."/>
        </authorList>
    </citation>
    <scope>NUCLEOTIDE SEQUENCE</scope>
    <source>
        <strain evidence="2">Irish</strain>
        <tissue evidence="2">Whole body</tissue>
    </source>
</reference>
<evidence type="ECO:0000256" key="1">
    <source>
        <dbReference type="SAM" id="MobiDB-lite"/>
    </source>
</evidence>